<dbReference type="GO" id="GO:0022857">
    <property type="term" value="F:transmembrane transporter activity"/>
    <property type="evidence" value="ECO:0007669"/>
    <property type="project" value="InterPro"/>
</dbReference>
<dbReference type="Gene3D" id="2.40.30.170">
    <property type="match status" value="1"/>
</dbReference>
<dbReference type="GO" id="GO:0005886">
    <property type="term" value="C:plasma membrane"/>
    <property type="evidence" value="ECO:0007669"/>
    <property type="project" value="UniProtKB-SubCell"/>
</dbReference>
<dbReference type="EMBL" id="JAAYEE010000180">
    <property type="protein sequence ID" value="NLW35877.1"/>
    <property type="molecule type" value="Genomic_DNA"/>
</dbReference>
<gene>
    <name evidence="10" type="ORF">GXY80_10420</name>
</gene>
<dbReference type="PANTHER" id="PTHR30158:SF3">
    <property type="entry name" value="MULTIDRUG EFFLUX PUMP SUBUNIT ACRA-RELATED"/>
    <property type="match status" value="1"/>
</dbReference>
<comment type="subcellular location">
    <subcellularLocation>
        <location evidence="1">Cell envelope</location>
    </subcellularLocation>
</comment>
<dbReference type="InterPro" id="IPR058627">
    <property type="entry name" value="MdtA-like_C"/>
</dbReference>
<feature type="coiled-coil region" evidence="3">
    <location>
        <begin position="112"/>
        <end position="170"/>
    </location>
</feature>
<dbReference type="Pfam" id="PF25917">
    <property type="entry name" value="BSH_RND"/>
    <property type="match status" value="1"/>
</dbReference>
<dbReference type="Gene3D" id="1.10.287.470">
    <property type="entry name" value="Helix hairpin bin"/>
    <property type="match status" value="1"/>
</dbReference>
<evidence type="ECO:0000259" key="7">
    <source>
        <dbReference type="Pfam" id="PF25917"/>
    </source>
</evidence>
<dbReference type="InterPro" id="IPR058624">
    <property type="entry name" value="MdtA-like_HH"/>
</dbReference>
<dbReference type="SUPFAM" id="SSF111369">
    <property type="entry name" value="HlyD-like secretion proteins"/>
    <property type="match status" value="1"/>
</dbReference>
<organism evidence="10 11">
    <name type="scientific">Syntrophorhabdus aromaticivorans</name>
    <dbReference type="NCBI Taxonomy" id="328301"/>
    <lineage>
        <taxon>Bacteria</taxon>
        <taxon>Pseudomonadati</taxon>
        <taxon>Thermodesulfobacteriota</taxon>
        <taxon>Syntrophorhabdia</taxon>
        <taxon>Syntrophorhabdales</taxon>
        <taxon>Syntrophorhabdaceae</taxon>
        <taxon>Syntrophorhabdus</taxon>
    </lineage>
</organism>
<keyword evidence="3" id="KW-0175">Coiled coil</keyword>
<evidence type="ECO:0000259" key="8">
    <source>
        <dbReference type="Pfam" id="PF25944"/>
    </source>
</evidence>
<comment type="caution">
    <text evidence="10">The sequence shown here is derived from an EMBL/GenBank/DDBJ whole genome shotgun (WGS) entry which is preliminary data.</text>
</comment>
<sequence length="407" mass="43187">MKSKYGRTIFWTVALAAVFLMLTACGRSKAGNQAQGAPEVAVVVVQPERVPVVTELPGRTSAYLVAEVRPQVSGIIQKRLFAEGSDVKAGQVLYQIDPATYEAAYAGAGAALARAEANVVSIKNRVERYKELVTINAVSRQDYDDATAALKQAEAEVEAGKAATEAARINLAFTRVTAPISGRIGKSSITVGALATAHQGVAFTTIQRLDPIYVDATQSSANLLELKRYVAAGRIKGSNPDQAPVKLVLEDGTLYPLQGNLKFSDVTVDPSTGSFILRMVFPNPKHILLPGMYVRALIQEGIAERAILVPQQGVSRDPKGNPVVLIVDGEGKVQQRLITVDRAIGDKWLVSSGLAPGDRVIVEGSQRVRPGVPVKVVLLDAGRKDGAEAGKTGKPPEKAVQPAAKAK</sequence>
<keyword evidence="5" id="KW-0732">Signal</keyword>
<dbReference type="InterPro" id="IPR006143">
    <property type="entry name" value="RND_pump_MFP"/>
</dbReference>
<feature type="domain" description="Multidrug resistance protein MdtA-like alpha-helical hairpin" evidence="6">
    <location>
        <begin position="105"/>
        <end position="174"/>
    </location>
</feature>
<accession>A0A971M4G7</accession>
<dbReference type="NCBIfam" id="TIGR01730">
    <property type="entry name" value="RND_mfp"/>
    <property type="match status" value="1"/>
</dbReference>
<dbReference type="FunFam" id="2.40.420.20:FF:000001">
    <property type="entry name" value="Efflux RND transporter periplasmic adaptor subunit"/>
    <property type="match status" value="1"/>
</dbReference>
<feature type="region of interest" description="Disordered" evidence="4">
    <location>
        <begin position="385"/>
        <end position="407"/>
    </location>
</feature>
<dbReference type="Proteomes" id="UP000777265">
    <property type="component" value="Unassembled WGS sequence"/>
</dbReference>
<dbReference type="Pfam" id="PF25967">
    <property type="entry name" value="RND-MFP_C"/>
    <property type="match status" value="1"/>
</dbReference>
<evidence type="ECO:0000256" key="1">
    <source>
        <dbReference type="ARBA" id="ARBA00004196"/>
    </source>
</evidence>
<dbReference type="InterPro" id="IPR058625">
    <property type="entry name" value="MdtA-like_BSH"/>
</dbReference>
<protein>
    <submittedName>
        <fullName evidence="10">Efflux RND transporter periplasmic adaptor subunit</fullName>
    </submittedName>
</protein>
<dbReference type="PANTHER" id="PTHR30158">
    <property type="entry name" value="ACRA/E-RELATED COMPONENT OF DRUG EFFLUX TRANSPORTER"/>
    <property type="match status" value="1"/>
</dbReference>
<feature type="domain" description="Multidrug resistance protein MdtA-like barrel-sandwich hybrid" evidence="7">
    <location>
        <begin position="65"/>
        <end position="206"/>
    </location>
</feature>
<evidence type="ECO:0000313" key="11">
    <source>
        <dbReference type="Proteomes" id="UP000777265"/>
    </source>
</evidence>
<dbReference type="GO" id="GO:0046677">
    <property type="term" value="P:response to antibiotic"/>
    <property type="evidence" value="ECO:0007669"/>
    <property type="project" value="TreeGrafter"/>
</dbReference>
<evidence type="ECO:0000256" key="5">
    <source>
        <dbReference type="SAM" id="SignalP"/>
    </source>
</evidence>
<name>A0A971M4G7_9BACT</name>
<feature type="domain" description="Multidrug resistance protein MdtA-like beta-barrel" evidence="8">
    <location>
        <begin position="211"/>
        <end position="301"/>
    </location>
</feature>
<feature type="domain" description="Multidrug resistance protein MdtA-like C-terminal permuted SH3" evidence="9">
    <location>
        <begin position="306"/>
        <end position="367"/>
    </location>
</feature>
<reference evidence="10" key="1">
    <citation type="journal article" date="2020" name="Biotechnol. Biofuels">
        <title>New insights from the biogas microbiome by comprehensive genome-resolved metagenomics of nearly 1600 species originating from multiple anaerobic digesters.</title>
        <authorList>
            <person name="Campanaro S."/>
            <person name="Treu L."/>
            <person name="Rodriguez-R L.M."/>
            <person name="Kovalovszki A."/>
            <person name="Ziels R.M."/>
            <person name="Maus I."/>
            <person name="Zhu X."/>
            <person name="Kougias P.G."/>
            <person name="Basile A."/>
            <person name="Luo G."/>
            <person name="Schluter A."/>
            <person name="Konstantinidis K.T."/>
            <person name="Angelidaki I."/>
        </authorList>
    </citation>
    <scope>NUCLEOTIDE SEQUENCE</scope>
    <source>
        <strain evidence="10">AS06rmzACSIP_7</strain>
    </source>
</reference>
<evidence type="ECO:0000256" key="4">
    <source>
        <dbReference type="SAM" id="MobiDB-lite"/>
    </source>
</evidence>
<dbReference type="InterPro" id="IPR058626">
    <property type="entry name" value="MdtA-like_b-barrel"/>
</dbReference>
<evidence type="ECO:0000256" key="2">
    <source>
        <dbReference type="ARBA" id="ARBA00009477"/>
    </source>
</evidence>
<evidence type="ECO:0000313" key="10">
    <source>
        <dbReference type="EMBL" id="NLW35877.1"/>
    </source>
</evidence>
<dbReference type="AlphaFoldDB" id="A0A971M4G7"/>
<dbReference type="Gene3D" id="2.40.420.20">
    <property type="match status" value="1"/>
</dbReference>
<feature type="chain" id="PRO_5036902181" evidence="5">
    <location>
        <begin position="31"/>
        <end position="407"/>
    </location>
</feature>
<dbReference type="Gene3D" id="2.40.50.100">
    <property type="match status" value="1"/>
</dbReference>
<dbReference type="Pfam" id="PF25876">
    <property type="entry name" value="HH_MFP_RND"/>
    <property type="match status" value="1"/>
</dbReference>
<reference evidence="10" key="2">
    <citation type="submission" date="2020-01" db="EMBL/GenBank/DDBJ databases">
        <authorList>
            <person name="Campanaro S."/>
        </authorList>
    </citation>
    <scope>NUCLEOTIDE SEQUENCE</scope>
    <source>
        <strain evidence="10">AS06rmzACSIP_7</strain>
    </source>
</reference>
<evidence type="ECO:0000259" key="6">
    <source>
        <dbReference type="Pfam" id="PF25876"/>
    </source>
</evidence>
<dbReference type="PROSITE" id="PS51257">
    <property type="entry name" value="PROKAR_LIPOPROTEIN"/>
    <property type="match status" value="1"/>
</dbReference>
<proteinExistence type="inferred from homology"/>
<dbReference type="Pfam" id="PF25944">
    <property type="entry name" value="Beta-barrel_RND"/>
    <property type="match status" value="1"/>
</dbReference>
<comment type="similarity">
    <text evidence="2">Belongs to the membrane fusion protein (MFP) (TC 8.A.1) family.</text>
</comment>
<evidence type="ECO:0000259" key="9">
    <source>
        <dbReference type="Pfam" id="PF25967"/>
    </source>
</evidence>
<feature type="signal peptide" evidence="5">
    <location>
        <begin position="1"/>
        <end position="30"/>
    </location>
</feature>
<evidence type="ECO:0000256" key="3">
    <source>
        <dbReference type="SAM" id="Coils"/>
    </source>
</evidence>